<keyword evidence="3" id="KW-1185">Reference proteome</keyword>
<feature type="region of interest" description="Disordered" evidence="1">
    <location>
        <begin position="24"/>
        <end position="54"/>
    </location>
</feature>
<protein>
    <submittedName>
        <fullName evidence="2">Uncharacterized protein</fullName>
    </submittedName>
</protein>
<comment type="caution">
    <text evidence="2">The sequence shown here is derived from an EMBL/GenBank/DDBJ whole genome shotgun (WGS) entry which is preliminary data.</text>
</comment>
<accession>A0A498MPP5</accession>
<name>A0A498MPP5_LABRO</name>
<gene>
    <name evidence="2" type="ORF">ROHU_023905</name>
</gene>
<dbReference type="Proteomes" id="UP000290572">
    <property type="component" value="Unassembled WGS sequence"/>
</dbReference>
<feature type="region of interest" description="Disordered" evidence="1">
    <location>
        <begin position="116"/>
        <end position="160"/>
    </location>
</feature>
<feature type="compositionally biased region" description="Polar residues" evidence="1">
    <location>
        <begin position="138"/>
        <end position="160"/>
    </location>
</feature>
<dbReference type="EMBL" id="QBIY01012608">
    <property type="protein sequence ID" value="RXN21773.1"/>
    <property type="molecule type" value="Genomic_DNA"/>
</dbReference>
<dbReference type="AlphaFoldDB" id="A0A498MPP5"/>
<reference evidence="2 3" key="1">
    <citation type="submission" date="2018-03" db="EMBL/GenBank/DDBJ databases">
        <title>Draft genome sequence of Rohu Carp (Labeo rohita).</title>
        <authorList>
            <person name="Das P."/>
            <person name="Kushwaha B."/>
            <person name="Joshi C.G."/>
            <person name="Kumar D."/>
            <person name="Nagpure N.S."/>
            <person name="Sahoo L."/>
            <person name="Das S.P."/>
            <person name="Bit A."/>
            <person name="Patnaik S."/>
            <person name="Meher P.K."/>
            <person name="Jayasankar P."/>
            <person name="Koringa P.G."/>
            <person name="Patel N.V."/>
            <person name="Hinsu A.T."/>
            <person name="Kumar R."/>
            <person name="Pandey M."/>
            <person name="Agarwal S."/>
            <person name="Srivastava S."/>
            <person name="Singh M."/>
            <person name="Iquebal M.A."/>
            <person name="Jaiswal S."/>
            <person name="Angadi U.B."/>
            <person name="Kumar N."/>
            <person name="Raza M."/>
            <person name="Shah T.M."/>
            <person name="Rai A."/>
            <person name="Jena J.K."/>
        </authorList>
    </citation>
    <scope>NUCLEOTIDE SEQUENCE [LARGE SCALE GENOMIC DNA]</scope>
    <source>
        <strain evidence="2">DASCIFA01</strain>
        <tissue evidence="2">Testis</tissue>
    </source>
</reference>
<feature type="compositionally biased region" description="Basic and acidic residues" evidence="1">
    <location>
        <begin position="121"/>
        <end position="130"/>
    </location>
</feature>
<sequence>MEVWQRNAGMQCQRQARATLYDRRWSASKHQREARRGESNGSGLRPCLRGSHQDGATLHTQTQTQTAAAHVECEEPWPAERWETLHIRPRRQNGLFINEGDACAPLSLSFTPLAPHTSRAQQRDGARRDLGTGAAAGQTASVHHSDTINPTRPSQNNSHH</sequence>
<evidence type="ECO:0000313" key="2">
    <source>
        <dbReference type="EMBL" id="RXN21773.1"/>
    </source>
</evidence>
<organism evidence="2 3">
    <name type="scientific">Labeo rohita</name>
    <name type="common">Indian major carp</name>
    <name type="synonym">Cyprinus rohita</name>
    <dbReference type="NCBI Taxonomy" id="84645"/>
    <lineage>
        <taxon>Eukaryota</taxon>
        <taxon>Metazoa</taxon>
        <taxon>Chordata</taxon>
        <taxon>Craniata</taxon>
        <taxon>Vertebrata</taxon>
        <taxon>Euteleostomi</taxon>
        <taxon>Actinopterygii</taxon>
        <taxon>Neopterygii</taxon>
        <taxon>Teleostei</taxon>
        <taxon>Ostariophysi</taxon>
        <taxon>Cypriniformes</taxon>
        <taxon>Cyprinidae</taxon>
        <taxon>Labeoninae</taxon>
        <taxon>Labeonini</taxon>
        <taxon>Labeo</taxon>
    </lineage>
</organism>
<feature type="compositionally biased region" description="Basic and acidic residues" evidence="1">
    <location>
        <begin position="24"/>
        <end position="38"/>
    </location>
</feature>
<evidence type="ECO:0000313" key="3">
    <source>
        <dbReference type="Proteomes" id="UP000290572"/>
    </source>
</evidence>
<evidence type="ECO:0000256" key="1">
    <source>
        <dbReference type="SAM" id="MobiDB-lite"/>
    </source>
</evidence>
<proteinExistence type="predicted"/>